<organism evidence="1">
    <name type="scientific">marine sediment metagenome</name>
    <dbReference type="NCBI Taxonomy" id="412755"/>
    <lineage>
        <taxon>unclassified sequences</taxon>
        <taxon>metagenomes</taxon>
        <taxon>ecological metagenomes</taxon>
    </lineage>
</organism>
<dbReference type="AlphaFoldDB" id="A0A0F9XT55"/>
<sequence length="489" mass="52851">MFEFKKTALIGLAISSLALTGCLSSGGGDDDDEEQARVRVQQQRIDANFFKPVQETTADFTVLRDEAPYNTTDRWVGVLNGAAYRVEVPEDWNGYLVMYAHGFRGEGSSLTVDNAPMREYLLDNGYAWAASSYSTNYYDVRAGVEDTNALALAFTDIAATNGRTLAAPTKYYITGVSMGGHVTAAAIEKETMETANNVVEYAGASPMCGVVGDTELFDYFAGYTIALAALAGVPLDTFPLTETQAAEMLAKARAVIWNDYDKDKSALGLTAQGFTFFQALKNLSGGERPIYNISFGFFQDLLQGFSGSDGTVDGITLDNVVDTTGITYRYQTNLGDPLTTDEINFNSMIIKAEAVADANGLRDDGLRWVPKVNAEFDIPVVTVHTTGDLFVPIIMEQVYRQRAEANGTDNMLVQRAVRAPGHCDFTPAEFANTLDAMLKWEQGGPKPGGDDWLTPATVADKDFGCTYTVNGTNAVRASLPACTPAVPVL</sequence>
<accession>A0A0F9XT55</accession>
<dbReference type="Gene3D" id="3.40.50.1820">
    <property type="entry name" value="alpha/beta hydrolase"/>
    <property type="match status" value="1"/>
</dbReference>
<evidence type="ECO:0008006" key="2">
    <source>
        <dbReference type="Google" id="ProtNLM"/>
    </source>
</evidence>
<dbReference type="PROSITE" id="PS51257">
    <property type="entry name" value="PROKAR_LIPOPROTEIN"/>
    <property type="match status" value="1"/>
</dbReference>
<protein>
    <recommendedName>
        <fullName evidence="2">Alpha/beta hydrolase</fullName>
    </recommendedName>
</protein>
<comment type="caution">
    <text evidence="1">The sequence shown here is derived from an EMBL/GenBank/DDBJ whole genome shotgun (WGS) entry which is preliminary data.</text>
</comment>
<evidence type="ECO:0000313" key="1">
    <source>
        <dbReference type="EMBL" id="KKN95433.1"/>
    </source>
</evidence>
<name>A0A0F9XT55_9ZZZZ</name>
<dbReference type="InterPro" id="IPR029058">
    <property type="entry name" value="AB_hydrolase_fold"/>
</dbReference>
<dbReference type="EMBL" id="LAZR01000070">
    <property type="protein sequence ID" value="KKN95433.1"/>
    <property type="molecule type" value="Genomic_DNA"/>
</dbReference>
<proteinExistence type="predicted"/>
<gene>
    <name evidence="1" type="ORF">LCGC14_0176730</name>
</gene>
<dbReference type="SUPFAM" id="SSF53474">
    <property type="entry name" value="alpha/beta-Hydrolases"/>
    <property type="match status" value="1"/>
</dbReference>
<reference evidence="1" key="1">
    <citation type="journal article" date="2015" name="Nature">
        <title>Complex archaea that bridge the gap between prokaryotes and eukaryotes.</title>
        <authorList>
            <person name="Spang A."/>
            <person name="Saw J.H."/>
            <person name="Jorgensen S.L."/>
            <person name="Zaremba-Niedzwiedzka K."/>
            <person name="Martijn J."/>
            <person name="Lind A.E."/>
            <person name="van Eijk R."/>
            <person name="Schleper C."/>
            <person name="Guy L."/>
            <person name="Ettema T.J."/>
        </authorList>
    </citation>
    <scope>NUCLEOTIDE SEQUENCE</scope>
</reference>